<gene>
    <name evidence="2" type="ORF">OXPF_12020</name>
</gene>
<evidence type="ECO:0000313" key="3">
    <source>
        <dbReference type="Proteomes" id="UP000050326"/>
    </source>
</evidence>
<sequence length="57" mass="6324">MEGKVEKMNQPNPGIKCVVNTCHYYSSGDHCTASKIEVQPRNANSNDETDCATFTMK</sequence>
<dbReference type="STRING" id="36849.OXPF_12020"/>
<reference evidence="2 3" key="1">
    <citation type="submission" date="2015-09" db="EMBL/GenBank/DDBJ databases">
        <title>Genome sequence of Oxobacter pfennigii DSM 3222.</title>
        <authorList>
            <person name="Poehlein A."/>
            <person name="Bengelsdorf F.R."/>
            <person name="Schiel-Bengelsdorf B."/>
            <person name="Duerre P."/>
            <person name="Daniel R."/>
        </authorList>
    </citation>
    <scope>NUCLEOTIDE SEQUENCE [LARGE SCALE GENOMIC DNA]</scope>
    <source>
        <strain evidence="2 3">DSM 3222</strain>
    </source>
</reference>
<evidence type="ECO:0000259" key="1">
    <source>
        <dbReference type="Pfam" id="PF07561"/>
    </source>
</evidence>
<protein>
    <recommendedName>
        <fullName evidence="1">DUF1540 domain-containing protein</fullName>
    </recommendedName>
</protein>
<dbReference type="RefSeq" id="WP_083479715.1">
    <property type="nucleotide sequence ID" value="NZ_LKET01000026.1"/>
</dbReference>
<accession>A0A0P8YDI1</accession>
<proteinExistence type="predicted"/>
<dbReference type="Pfam" id="PF07561">
    <property type="entry name" value="DUF1540"/>
    <property type="match status" value="1"/>
</dbReference>
<dbReference type="OrthoDB" id="1739902at2"/>
<comment type="caution">
    <text evidence="2">The sequence shown here is derived from an EMBL/GenBank/DDBJ whole genome shotgun (WGS) entry which is preliminary data.</text>
</comment>
<dbReference type="InterPro" id="IPR011437">
    <property type="entry name" value="DUF1540"/>
</dbReference>
<dbReference type="AlphaFoldDB" id="A0A0P8YDI1"/>
<evidence type="ECO:0000313" key="2">
    <source>
        <dbReference type="EMBL" id="KPU45309.1"/>
    </source>
</evidence>
<dbReference type="EMBL" id="LKET01000026">
    <property type="protein sequence ID" value="KPU45309.1"/>
    <property type="molecule type" value="Genomic_DNA"/>
</dbReference>
<keyword evidence="3" id="KW-1185">Reference proteome</keyword>
<dbReference type="Proteomes" id="UP000050326">
    <property type="component" value="Unassembled WGS sequence"/>
</dbReference>
<name>A0A0P8YDI1_9CLOT</name>
<feature type="domain" description="DUF1540" evidence="1">
    <location>
        <begin position="15"/>
        <end position="54"/>
    </location>
</feature>
<organism evidence="2 3">
    <name type="scientific">Oxobacter pfennigii</name>
    <dbReference type="NCBI Taxonomy" id="36849"/>
    <lineage>
        <taxon>Bacteria</taxon>
        <taxon>Bacillati</taxon>
        <taxon>Bacillota</taxon>
        <taxon>Clostridia</taxon>
        <taxon>Eubacteriales</taxon>
        <taxon>Clostridiaceae</taxon>
        <taxon>Oxobacter</taxon>
    </lineage>
</organism>